<proteinExistence type="predicted"/>
<gene>
    <name evidence="2" type="ORF">L0C25_10215</name>
</gene>
<dbReference type="InterPro" id="IPR001279">
    <property type="entry name" value="Metallo-B-lactamas"/>
</dbReference>
<dbReference type="Gene3D" id="3.60.15.10">
    <property type="entry name" value="Ribonuclease Z/Hydroxyacylglutathione hydrolase-like"/>
    <property type="match status" value="1"/>
</dbReference>
<dbReference type="Pfam" id="PF00753">
    <property type="entry name" value="Lactamase_B"/>
    <property type="match status" value="1"/>
</dbReference>
<dbReference type="InterPro" id="IPR036866">
    <property type="entry name" value="RibonucZ/Hydroxyglut_hydro"/>
</dbReference>
<evidence type="ECO:0000259" key="1">
    <source>
        <dbReference type="SMART" id="SM00849"/>
    </source>
</evidence>
<dbReference type="KEGG" id="sgrg:L0C25_10215"/>
<accession>A0AA46TLE3</accession>
<evidence type="ECO:0000313" key="2">
    <source>
        <dbReference type="EMBL" id="UYM07416.1"/>
    </source>
</evidence>
<dbReference type="PANTHER" id="PTHR42951">
    <property type="entry name" value="METALLO-BETA-LACTAMASE DOMAIN-CONTAINING"/>
    <property type="match status" value="1"/>
</dbReference>
<dbReference type="EMBL" id="CP094970">
    <property type="protein sequence ID" value="UYM07416.1"/>
    <property type="molecule type" value="Genomic_DNA"/>
</dbReference>
<keyword evidence="3" id="KW-1185">Reference proteome</keyword>
<sequence length="294" mass="33104">METDEPLIDFTSVTRQGRALDVRWIHGSPSAKHNTDPDIQTHAYDEHTFILRQNMAVNYEAPFMFLLFGNAQAVLIDTGATASAEYFPLRRVVDELVERWLARHPRASYHLSVLHTHPHGDHVAGDDQFADRPDTTLVAADQATAWRYFGFDADPEAVAKVDLGGRVLECLTSPGHHAAAVTFYDPWTGFLLTGDTVYPGRLYIQDWSAFARSIDRLSAFADDHPVTHVLGCHIEMTSEPGEDYPIRSTHQPDEPPLELTTDHLHEIRTAVKELGDQPERRAYPLFVLWPIATD</sequence>
<dbReference type="SUPFAM" id="SSF56281">
    <property type="entry name" value="Metallo-hydrolase/oxidoreductase"/>
    <property type="match status" value="1"/>
</dbReference>
<feature type="domain" description="Metallo-beta-lactamase" evidence="1">
    <location>
        <begin position="61"/>
        <end position="233"/>
    </location>
</feature>
<reference evidence="2" key="1">
    <citation type="submission" date="2022-01" db="EMBL/GenBank/DDBJ databases">
        <title>Nocardioidaceae gen. sp. A5X3R13.</title>
        <authorList>
            <person name="Lopez Marin M.A."/>
            <person name="Uhlik O."/>
        </authorList>
    </citation>
    <scope>NUCLEOTIDE SEQUENCE</scope>
    <source>
        <strain evidence="2">A5X3R13</strain>
    </source>
</reference>
<evidence type="ECO:0000313" key="3">
    <source>
        <dbReference type="Proteomes" id="UP001164390"/>
    </source>
</evidence>
<dbReference type="Proteomes" id="UP001164390">
    <property type="component" value="Chromosome"/>
</dbReference>
<dbReference type="SMART" id="SM00849">
    <property type="entry name" value="Lactamase_B"/>
    <property type="match status" value="1"/>
</dbReference>
<dbReference type="RefSeq" id="WP_271636390.1">
    <property type="nucleotide sequence ID" value="NZ_CP094970.1"/>
</dbReference>
<organism evidence="2 3">
    <name type="scientific">Solicola gregarius</name>
    <dbReference type="NCBI Taxonomy" id="2908642"/>
    <lineage>
        <taxon>Bacteria</taxon>
        <taxon>Bacillati</taxon>
        <taxon>Actinomycetota</taxon>
        <taxon>Actinomycetes</taxon>
        <taxon>Propionibacteriales</taxon>
        <taxon>Nocardioidaceae</taxon>
        <taxon>Solicola</taxon>
    </lineage>
</organism>
<protein>
    <submittedName>
        <fullName evidence="2">MBL fold metallo-hydrolase</fullName>
    </submittedName>
</protein>
<dbReference type="AlphaFoldDB" id="A0AA46TLE3"/>
<name>A0AA46TLE3_9ACTN</name>
<dbReference type="InterPro" id="IPR050855">
    <property type="entry name" value="NDM-1-like"/>
</dbReference>